<evidence type="ECO:0000313" key="4">
    <source>
        <dbReference type="EMBL" id="GAQ92549.1"/>
    </source>
</evidence>
<dbReference type="Gene3D" id="2.40.50.40">
    <property type="match status" value="1"/>
</dbReference>
<accession>A0A1Y1ISP8</accession>
<reference evidence="4 5" key="1">
    <citation type="journal article" date="2014" name="Nat. Commun.">
        <title>Klebsormidium flaccidum genome reveals primary factors for plant terrestrial adaptation.</title>
        <authorList>
            <person name="Hori K."/>
            <person name="Maruyama F."/>
            <person name="Fujisawa T."/>
            <person name="Togashi T."/>
            <person name="Yamamoto N."/>
            <person name="Seo M."/>
            <person name="Sato S."/>
            <person name="Yamada T."/>
            <person name="Mori H."/>
            <person name="Tajima N."/>
            <person name="Moriyama T."/>
            <person name="Ikeuchi M."/>
            <person name="Watanabe M."/>
            <person name="Wada H."/>
            <person name="Kobayashi K."/>
            <person name="Saito M."/>
            <person name="Masuda T."/>
            <person name="Sasaki-Sekimoto Y."/>
            <person name="Mashiguchi K."/>
            <person name="Awai K."/>
            <person name="Shimojima M."/>
            <person name="Masuda S."/>
            <person name="Iwai M."/>
            <person name="Nobusawa T."/>
            <person name="Narise T."/>
            <person name="Kondo S."/>
            <person name="Saito H."/>
            <person name="Sato R."/>
            <person name="Murakawa M."/>
            <person name="Ihara Y."/>
            <person name="Oshima-Yamada Y."/>
            <person name="Ohtaka K."/>
            <person name="Satoh M."/>
            <person name="Sonobe K."/>
            <person name="Ishii M."/>
            <person name="Ohtani R."/>
            <person name="Kanamori-Sato M."/>
            <person name="Honoki R."/>
            <person name="Miyazaki D."/>
            <person name="Mochizuki H."/>
            <person name="Umetsu J."/>
            <person name="Higashi K."/>
            <person name="Shibata D."/>
            <person name="Kamiya Y."/>
            <person name="Sato N."/>
            <person name="Nakamura Y."/>
            <person name="Tabata S."/>
            <person name="Ida S."/>
            <person name="Kurokawa K."/>
            <person name="Ohta H."/>
        </authorList>
    </citation>
    <scope>NUCLEOTIDE SEQUENCE [LARGE SCALE GENOMIC DNA]</scope>
    <source>
        <strain evidence="4 5">NIES-2285</strain>
    </source>
</reference>
<feature type="domain" description="Chromo" evidence="3">
    <location>
        <begin position="99"/>
        <end position="150"/>
    </location>
</feature>
<dbReference type="InterPro" id="IPR023779">
    <property type="entry name" value="Chromodomain_CS"/>
</dbReference>
<keyword evidence="2" id="KW-0539">Nucleus</keyword>
<gene>
    <name evidence="4" type="ORF">KFL_010470010</name>
</gene>
<dbReference type="STRING" id="105231.A0A1Y1ISP8"/>
<dbReference type="OrthoDB" id="1939135at2759"/>
<dbReference type="EMBL" id="DF237996">
    <property type="protein sequence ID" value="GAQ92549.1"/>
    <property type="molecule type" value="Genomic_DNA"/>
</dbReference>
<dbReference type="InterPro" id="IPR023780">
    <property type="entry name" value="Chromo_domain"/>
</dbReference>
<dbReference type="Proteomes" id="UP000054558">
    <property type="component" value="Unassembled WGS sequence"/>
</dbReference>
<dbReference type="PANTHER" id="PTHR46148:SF52">
    <property type="entry name" value="OS04G0603800 PROTEIN"/>
    <property type="match status" value="1"/>
</dbReference>
<name>A0A1Y1ISP8_KLENI</name>
<dbReference type="PROSITE" id="PS50013">
    <property type="entry name" value="CHROMO_2"/>
    <property type="match status" value="1"/>
</dbReference>
<dbReference type="AlphaFoldDB" id="A0A1Y1ISP8"/>
<evidence type="ECO:0000256" key="1">
    <source>
        <dbReference type="ARBA" id="ARBA00004123"/>
    </source>
</evidence>
<evidence type="ECO:0000256" key="2">
    <source>
        <dbReference type="ARBA" id="ARBA00023242"/>
    </source>
</evidence>
<dbReference type="SUPFAM" id="SSF54160">
    <property type="entry name" value="Chromo domain-like"/>
    <property type="match status" value="1"/>
</dbReference>
<dbReference type="CDD" id="cd00024">
    <property type="entry name" value="CD_CSD"/>
    <property type="match status" value="1"/>
</dbReference>
<evidence type="ECO:0000259" key="3">
    <source>
        <dbReference type="PROSITE" id="PS50013"/>
    </source>
</evidence>
<comment type="subcellular location">
    <subcellularLocation>
        <location evidence="1">Nucleus</location>
    </subcellularLocation>
</comment>
<dbReference type="InterPro" id="IPR016197">
    <property type="entry name" value="Chromo-like_dom_sf"/>
</dbReference>
<organism evidence="4 5">
    <name type="scientific">Klebsormidium nitens</name>
    <name type="common">Green alga</name>
    <name type="synonym">Ulothrix nitens</name>
    <dbReference type="NCBI Taxonomy" id="105231"/>
    <lineage>
        <taxon>Eukaryota</taxon>
        <taxon>Viridiplantae</taxon>
        <taxon>Streptophyta</taxon>
        <taxon>Klebsormidiophyceae</taxon>
        <taxon>Klebsormidiales</taxon>
        <taxon>Klebsormidiaceae</taxon>
        <taxon>Klebsormidium</taxon>
    </lineage>
</organism>
<dbReference type="InterPro" id="IPR000953">
    <property type="entry name" value="Chromo/chromo_shadow_dom"/>
</dbReference>
<dbReference type="GO" id="GO:0005634">
    <property type="term" value="C:nucleus"/>
    <property type="evidence" value="ECO:0007669"/>
    <property type="project" value="UniProtKB-SubCell"/>
</dbReference>
<protein>
    <recommendedName>
        <fullName evidence="3">Chromo domain-containing protein</fullName>
    </recommendedName>
</protein>
<dbReference type="Pfam" id="PF00385">
    <property type="entry name" value="Chromo"/>
    <property type="match status" value="1"/>
</dbReference>
<evidence type="ECO:0000313" key="5">
    <source>
        <dbReference type="Proteomes" id="UP000054558"/>
    </source>
</evidence>
<proteinExistence type="predicted"/>
<keyword evidence="5" id="KW-1185">Reference proteome</keyword>
<dbReference type="PANTHER" id="PTHR46148">
    <property type="entry name" value="CHROMO DOMAIN-CONTAINING PROTEIN"/>
    <property type="match status" value="1"/>
</dbReference>
<dbReference type="PROSITE" id="PS00598">
    <property type="entry name" value="CHROMO_1"/>
    <property type="match status" value="1"/>
</dbReference>
<dbReference type="Pfam" id="PF24626">
    <property type="entry name" value="SH3_Tf2-1"/>
    <property type="match status" value="1"/>
</dbReference>
<sequence>MKSFADQKRRDVSFAKGEKVLLSTQNFELANPGTRKLLPKWVGRFKVIEAVGKVAYKLKLPPNLKMHNVFHVNLVKPYRNDGRVQPPPPPIEIDDSLEYEVERVLDDRKVKRGKSTKTEFRVKWSGYGPEHNTWEPEKNLTNCKDILEEYWVYVGKSRKGVPEPAQVQVEPAKAKKPKQKVVTMSVLPLESCEGDAYHALHDHFRERLEKSIKDCAEIDEKNKANEQKLVKVWHAKLDASQDPGAFK</sequence>
<dbReference type="SMART" id="SM00298">
    <property type="entry name" value="CHROMO"/>
    <property type="match status" value="1"/>
</dbReference>
<dbReference type="OMA" id="QFKPGDW"/>
<dbReference type="InterPro" id="IPR056924">
    <property type="entry name" value="SH3_Tf2-1"/>
</dbReference>